<dbReference type="SUPFAM" id="SSF51905">
    <property type="entry name" value="FAD/NAD(P)-binding domain"/>
    <property type="match status" value="1"/>
</dbReference>
<dbReference type="PANTHER" id="PTHR43563">
    <property type="entry name" value="AMINE OXIDASE"/>
    <property type="match status" value="1"/>
</dbReference>
<organism evidence="5">
    <name type="scientific">freshwater metagenome</name>
    <dbReference type="NCBI Taxonomy" id="449393"/>
    <lineage>
        <taxon>unclassified sequences</taxon>
        <taxon>metagenomes</taxon>
        <taxon>ecological metagenomes</taxon>
    </lineage>
</organism>
<dbReference type="PANTHER" id="PTHR43563:SF1">
    <property type="entry name" value="AMINE OXIDASE [FLAVIN-CONTAINING] B"/>
    <property type="match status" value="1"/>
</dbReference>
<dbReference type="EMBL" id="CAFAAG010000012">
    <property type="protein sequence ID" value="CAB4787406.1"/>
    <property type="molecule type" value="Genomic_DNA"/>
</dbReference>
<feature type="domain" description="Amine oxidase" evidence="4">
    <location>
        <begin position="13"/>
        <end position="445"/>
    </location>
</feature>
<dbReference type="SUPFAM" id="SSF54373">
    <property type="entry name" value="FAD-linked reductases, C-terminal domain"/>
    <property type="match status" value="1"/>
</dbReference>
<evidence type="ECO:0000259" key="4">
    <source>
        <dbReference type="Pfam" id="PF01593"/>
    </source>
</evidence>
<reference evidence="5" key="1">
    <citation type="submission" date="2020-05" db="EMBL/GenBank/DDBJ databases">
        <authorList>
            <person name="Chiriac C."/>
            <person name="Salcher M."/>
            <person name="Ghai R."/>
            <person name="Kavagutti S V."/>
        </authorList>
    </citation>
    <scope>NUCLEOTIDE SEQUENCE</scope>
</reference>
<dbReference type="InterPro" id="IPR050703">
    <property type="entry name" value="Flavin_MAO"/>
</dbReference>
<comment type="cofactor">
    <cofactor evidence="1">
        <name>FAD</name>
        <dbReference type="ChEBI" id="CHEBI:57692"/>
    </cofactor>
</comment>
<dbReference type="Gene3D" id="3.90.660.10">
    <property type="match status" value="1"/>
</dbReference>
<dbReference type="Gene3D" id="3.50.50.60">
    <property type="entry name" value="FAD/NAD(P)-binding domain"/>
    <property type="match status" value="1"/>
</dbReference>
<dbReference type="Pfam" id="PF01593">
    <property type="entry name" value="Amino_oxidase"/>
    <property type="match status" value="1"/>
</dbReference>
<dbReference type="InterPro" id="IPR001613">
    <property type="entry name" value="Flavin_amine_oxidase"/>
</dbReference>
<dbReference type="Gene3D" id="1.10.405.10">
    <property type="entry name" value="Guanine Nucleotide Dissociation Inhibitor, domain 1"/>
    <property type="match status" value="1"/>
</dbReference>
<keyword evidence="3" id="KW-0560">Oxidoreductase</keyword>
<protein>
    <submittedName>
        <fullName evidence="5">Unannotated protein</fullName>
    </submittedName>
</protein>
<dbReference type="InterPro" id="IPR002937">
    <property type="entry name" value="Amino_oxidase"/>
</dbReference>
<accession>A0A6J6WW49</accession>
<dbReference type="GO" id="GO:0016491">
    <property type="term" value="F:oxidoreductase activity"/>
    <property type="evidence" value="ECO:0007669"/>
    <property type="project" value="UniProtKB-KW"/>
</dbReference>
<evidence type="ECO:0000313" key="5">
    <source>
        <dbReference type="EMBL" id="CAB4787406.1"/>
    </source>
</evidence>
<dbReference type="PRINTS" id="PR00757">
    <property type="entry name" value="AMINEOXDASEF"/>
</dbReference>
<dbReference type="InterPro" id="IPR036188">
    <property type="entry name" value="FAD/NAD-bd_sf"/>
</dbReference>
<name>A0A6J6WW49_9ZZZZ</name>
<sequence>MESTDVIVIGAGLAGLTATRELMRKGISVILLEARDRVGGRTHSVVESGGTLVEHGGQWVGPTQDRVLALINELGLETFTQYSDGENLQYSHGTHLRYHGAIPTGDPMQAADLVDAMVELTSKAMEIDPSAPWNHPHASILDSMTVETWIASQQYCDGAKDWIRTLCRALFPAEPGEISLLHALFYFRSGGGVEKMIGTINSAQETRVSLGAQEISNRLAQQLGDRLRLNSPVVRIDHSDSGAVIHHEHGSIAAKRVIVAIPLVLAGRIRYSPPMSGVRDQLTQRSFMGSVLKVHVVYSSPFWRESGLSGHITSDTGKVQITFDQSHPDRSEGVIVGFMDSHLGRIATQMSYEDRKAEVIADLVRLLGEQAANPIAYYEKAWIEEEYSRGAYVGMMTPGTWSTLGPLLREPVGVIHWAGTETAIIWNGYMDGAIRSGEDAAEEVLSSLSREGIMK</sequence>
<gene>
    <name evidence="5" type="ORF">UFOPK2975_00303</name>
</gene>
<evidence type="ECO:0000256" key="1">
    <source>
        <dbReference type="ARBA" id="ARBA00001974"/>
    </source>
</evidence>
<proteinExistence type="inferred from homology"/>
<evidence type="ECO:0000256" key="2">
    <source>
        <dbReference type="ARBA" id="ARBA00005995"/>
    </source>
</evidence>
<evidence type="ECO:0000256" key="3">
    <source>
        <dbReference type="ARBA" id="ARBA00023002"/>
    </source>
</evidence>
<dbReference type="AlphaFoldDB" id="A0A6J6WW49"/>
<comment type="similarity">
    <text evidence="2">Belongs to the flavin monoamine oxidase family.</text>
</comment>